<accession>A0A366FS59</accession>
<dbReference type="EMBL" id="QNRK01000004">
    <property type="protein sequence ID" value="RBP16890.1"/>
    <property type="molecule type" value="Genomic_DNA"/>
</dbReference>
<dbReference type="GO" id="GO:0004176">
    <property type="term" value="F:ATP-dependent peptidase activity"/>
    <property type="evidence" value="ECO:0007669"/>
    <property type="project" value="InterPro"/>
</dbReference>
<keyword evidence="4" id="KW-0645">Protease</keyword>
<dbReference type="Gene3D" id="1.20.58.760">
    <property type="entry name" value="Peptidase M41"/>
    <property type="match status" value="1"/>
</dbReference>
<feature type="domain" description="AAA+ ATPase" evidence="3">
    <location>
        <begin position="101"/>
        <end position="245"/>
    </location>
</feature>
<dbReference type="InterPro" id="IPR050130">
    <property type="entry name" value="ClpA_ClpB"/>
</dbReference>
<keyword evidence="5" id="KW-1185">Reference proteome</keyword>
<dbReference type="Pfam" id="PF01434">
    <property type="entry name" value="Peptidase_M41"/>
    <property type="match status" value="1"/>
</dbReference>
<dbReference type="PANTHER" id="PTHR11638:SF89">
    <property type="entry name" value="AAA+ ATPASE DOMAIN-CONTAINING PROTEIN"/>
    <property type="match status" value="1"/>
</dbReference>
<dbReference type="AlphaFoldDB" id="A0A366FS59"/>
<feature type="domain" description="AAA+ ATPase" evidence="3">
    <location>
        <begin position="387"/>
        <end position="540"/>
    </location>
</feature>
<comment type="caution">
    <text evidence="4">The sequence shown here is derived from an EMBL/GenBank/DDBJ whole genome shotgun (WGS) entry which is preliminary data.</text>
</comment>
<protein>
    <submittedName>
        <fullName evidence="4">ATP-dependent Clp protease ATP-binding subunit ClpA</fullName>
    </submittedName>
</protein>
<feature type="domain" description="AAA+ ATPase" evidence="3">
    <location>
        <begin position="742"/>
        <end position="896"/>
    </location>
</feature>
<dbReference type="PRINTS" id="PR00300">
    <property type="entry name" value="CLPPROTEASEA"/>
</dbReference>
<dbReference type="SUPFAM" id="SSF52540">
    <property type="entry name" value="P-loop containing nucleoside triphosphate hydrolases"/>
    <property type="match status" value="3"/>
</dbReference>
<dbReference type="PANTHER" id="PTHR11638">
    <property type="entry name" value="ATP-DEPENDENT CLP PROTEASE"/>
    <property type="match status" value="1"/>
</dbReference>
<dbReference type="SUPFAM" id="SSF140990">
    <property type="entry name" value="FtsH protease domain-like"/>
    <property type="match status" value="1"/>
</dbReference>
<dbReference type="InterPro" id="IPR027417">
    <property type="entry name" value="P-loop_NTPase"/>
</dbReference>
<dbReference type="Proteomes" id="UP000253529">
    <property type="component" value="Unassembled WGS sequence"/>
</dbReference>
<dbReference type="GO" id="GO:0034605">
    <property type="term" value="P:cellular response to heat"/>
    <property type="evidence" value="ECO:0007669"/>
    <property type="project" value="TreeGrafter"/>
</dbReference>
<dbReference type="GO" id="GO:0005524">
    <property type="term" value="F:ATP binding"/>
    <property type="evidence" value="ECO:0007669"/>
    <property type="project" value="UniProtKB-KW"/>
</dbReference>
<keyword evidence="1" id="KW-0547">Nucleotide-binding</keyword>
<sequence length="1277" mass="140115">MKQIVSPSASGPERTLSASLAFLGLEPRPRLREEVEPDATLAGLLSRDAGPADAPARLFRSVVSAWLSDDERALAAKGRAQAIVGRDREADAILDTLVRIKARAPVLIAPPGSKSTIARRAVQRAIAGEYPQSRPYRRMLERAHWVAITPSRLLALASANNPAGRKQAVERFFDAALALEAREKIRIVVFIDDFHTLDGDQVEALTPYIDADTRAVSIVGACSADKFSLAFKDNASFVRRIRQIPVVEFSDDESLRILEQSWLARVEAHYGVRFSERARKPLVRLGTTLYPEGGKIDAGLKMAIDLAIHSLRRAGASEGPIAVEEDDAYAFFKARTGYPVNPFNPEELAAYVRALDAALAAEIVGQERMRRDLLHLFQDVIVGAKKDMGVIALLGPTGAGKSQIAKLLAQHGFQNPRALLRIDMTEYRSHDSSLNKLFGAVGGLVTSTERQGILCDWFDDPSQGKYGGVVLIDEAERGDPGVWERLMEFFDTGAFVGGDGRRRQARRHVVILTSNRGDTILFPDSIAHWSDAHLATYVDEIEETTLKRLFQMKLTGRDAFQIPTPVLNRIDRYTVAGPLRSGQAAEIVQRLAQRHVDAIARDLEVVIALDPGIAGRLADHHFSMVDGARPLERGVARFFNAVKERLQAGAIRALRGRTIELILDADNAADGRVRALCDGAAAFAVDLPRARVADPLLDPEFSRQIKRLRDILPSEVKGQDDAVERTIEALTSWLSLPVASRRPLGLFWVGPTGVGKTELARAVSLALFEARERAEIIPFGEVSNEHRLNQVIGSPPGTIGSDEVRAFERALRNMPDGGVLVFDEISNMGDTPATRDALFKRLYHPFEEGRWTSSATSETYDLSRYVIVLTGNDGEDFFKGTDSDPIREQIWRKLKAPDKVRRMLGERGVPQAFLGRMADVILFRPLTHAVAGDVAAKLVARILDRYAALGVETRVEDAFTRTFGDLFYTADKGARSLRDMATHRFNHVIATALAEVGCAPEVLRAHAVRLKLAARLPDRPFVAPDDPKPKVEFVVEILARSDGAPRIVVTKDYTQFAALPKRLAETQARATAYHEAGHAVVNDPALTGQKLAWLTILGDVGNLGFALYDEDDDRPVLVVDRSRAVLRLARLMAGQTAMTMAGFAPDAGWAADLRAARQLARRMILEWGLDPEFLGVAPAHDTGRNDDPHLLSERQIDRLSDTIAGLLAEALTEAEGQLGRDWDLVEALVAQLMANGSVSGETFDRLRAQHPPREIAGHAKIAGVDVCARLLVRAKGN</sequence>
<dbReference type="GO" id="GO:0016887">
    <property type="term" value="F:ATP hydrolysis activity"/>
    <property type="evidence" value="ECO:0007669"/>
    <property type="project" value="InterPro"/>
</dbReference>
<dbReference type="InterPro" id="IPR003593">
    <property type="entry name" value="AAA+_ATPase"/>
</dbReference>
<gene>
    <name evidence="4" type="ORF">DFR50_104169</name>
</gene>
<keyword evidence="2 4" id="KW-0067">ATP-binding</keyword>
<evidence type="ECO:0000259" key="3">
    <source>
        <dbReference type="SMART" id="SM00382"/>
    </source>
</evidence>
<proteinExistence type="predicted"/>
<dbReference type="OrthoDB" id="9803641at2"/>
<dbReference type="GO" id="GO:0004222">
    <property type="term" value="F:metalloendopeptidase activity"/>
    <property type="evidence" value="ECO:0007669"/>
    <property type="project" value="InterPro"/>
</dbReference>
<evidence type="ECO:0000256" key="1">
    <source>
        <dbReference type="ARBA" id="ARBA00022741"/>
    </source>
</evidence>
<reference evidence="4 5" key="1">
    <citation type="submission" date="2018-06" db="EMBL/GenBank/DDBJ databases">
        <title>Genomic Encyclopedia of Type Strains, Phase IV (KMG-IV): sequencing the most valuable type-strain genomes for metagenomic binning, comparative biology and taxonomic classification.</title>
        <authorList>
            <person name="Goeker M."/>
        </authorList>
    </citation>
    <scope>NUCLEOTIDE SEQUENCE [LARGE SCALE GENOMIC DNA]</scope>
    <source>
        <strain evidence="4 5">DSM 24875</strain>
    </source>
</reference>
<dbReference type="Pfam" id="PF07724">
    <property type="entry name" value="AAA_2"/>
    <property type="match status" value="2"/>
</dbReference>
<dbReference type="InterPro" id="IPR037219">
    <property type="entry name" value="Peptidase_M41-like"/>
</dbReference>
<evidence type="ECO:0000256" key="2">
    <source>
        <dbReference type="ARBA" id="ARBA00022840"/>
    </source>
</evidence>
<keyword evidence="4" id="KW-0378">Hydrolase</keyword>
<evidence type="ECO:0000313" key="5">
    <source>
        <dbReference type="Proteomes" id="UP000253529"/>
    </source>
</evidence>
<dbReference type="InterPro" id="IPR003959">
    <property type="entry name" value="ATPase_AAA_core"/>
</dbReference>
<dbReference type="InterPro" id="IPR000642">
    <property type="entry name" value="Peptidase_M41"/>
</dbReference>
<dbReference type="GO" id="GO:0006508">
    <property type="term" value="P:proteolysis"/>
    <property type="evidence" value="ECO:0007669"/>
    <property type="project" value="UniProtKB-KW"/>
</dbReference>
<evidence type="ECO:0000313" key="4">
    <source>
        <dbReference type="EMBL" id="RBP16890.1"/>
    </source>
</evidence>
<organism evidence="4 5">
    <name type="scientific">Roseiarcus fermentans</name>
    <dbReference type="NCBI Taxonomy" id="1473586"/>
    <lineage>
        <taxon>Bacteria</taxon>
        <taxon>Pseudomonadati</taxon>
        <taxon>Pseudomonadota</taxon>
        <taxon>Alphaproteobacteria</taxon>
        <taxon>Hyphomicrobiales</taxon>
        <taxon>Roseiarcaceae</taxon>
        <taxon>Roseiarcus</taxon>
    </lineage>
</organism>
<dbReference type="GO" id="GO:0005737">
    <property type="term" value="C:cytoplasm"/>
    <property type="evidence" value="ECO:0007669"/>
    <property type="project" value="TreeGrafter"/>
</dbReference>
<dbReference type="SMART" id="SM00382">
    <property type="entry name" value="AAA"/>
    <property type="match status" value="3"/>
</dbReference>
<name>A0A366FS59_9HYPH</name>
<dbReference type="RefSeq" id="WP_113888122.1">
    <property type="nucleotide sequence ID" value="NZ_QNRK01000004.1"/>
</dbReference>
<dbReference type="InterPro" id="IPR001270">
    <property type="entry name" value="ClpA/B"/>
</dbReference>
<dbReference type="Gene3D" id="3.40.50.300">
    <property type="entry name" value="P-loop containing nucleotide triphosphate hydrolases"/>
    <property type="match status" value="3"/>
</dbReference>